<keyword evidence="4" id="KW-1185">Reference proteome</keyword>
<dbReference type="EMBL" id="KV784360">
    <property type="protein sequence ID" value="OEU14453.1"/>
    <property type="molecule type" value="Genomic_DNA"/>
</dbReference>
<proteinExistence type="predicted"/>
<dbReference type="InParanoid" id="A0A1E7F9E0"/>
<name>A0A1E7F9E0_9STRA</name>
<feature type="region of interest" description="Disordered" evidence="1">
    <location>
        <begin position="109"/>
        <end position="134"/>
    </location>
</feature>
<sequence length="190" mass="19387">MNFKFNSIVLALALAFASSFLIDGVTAANQQQLRGSPDGNNSPQRNMAGMVCPPLAPANGTSCAGVLPTGFTNGGCEWHHSAWDTAGTKTTTIDSCSCPGQQGSWSCSKDTETVTSPPVPSPPPATAPTPISSWCPPAPASTGDTCTLPDGKTSGSCTNWSTAFTGVTTETVCTCKSASPTFVCVQTTSN</sequence>
<feature type="signal peptide" evidence="2">
    <location>
        <begin position="1"/>
        <end position="27"/>
    </location>
</feature>
<evidence type="ECO:0000256" key="2">
    <source>
        <dbReference type="SAM" id="SignalP"/>
    </source>
</evidence>
<dbReference type="Proteomes" id="UP000095751">
    <property type="component" value="Unassembled WGS sequence"/>
</dbReference>
<accession>A0A1E7F9E0</accession>
<reference evidence="3 4" key="1">
    <citation type="submission" date="2016-09" db="EMBL/GenBank/DDBJ databases">
        <title>Extensive genetic diversity and differential bi-allelic expression allows diatom success in the polar Southern Ocean.</title>
        <authorList>
            <consortium name="DOE Joint Genome Institute"/>
            <person name="Mock T."/>
            <person name="Otillar R.P."/>
            <person name="Strauss J."/>
            <person name="Dupont C."/>
            <person name="Frickenhaus S."/>
            <person name="Maumus F."/>
            <person name="Mcmullan M."/>
            <person name="Sanges R."/>
            <person name="Schmutz J."/>
            <person name="Toseland A."/>
            <person name="Valas R."/>
            <person name="Veluchamy A."/>
            <person name="Ward B.J."/>
            <person name="Allen A."/>
            <person name="Barry K."/>
            <person name="Falciatore A."/>
            <person name="Ferrante M."/>
            <person name="Fortunato A.E."/>
            <person name="Gloeckner G."/>
            <person name="Gruber A."/>
            <person name="Hipkin R."/>
            <person name="Janech M."/>
            <person name="Kroth P."/>
            <person name="Leese F."/>
            <person name="Lindquist E."/>
            <person name="Lyon B.R."/>
            <person name="Martin J."/>
            <person name="Mayer C."/>
            <person name="Parker M."/>
            <person name="Quesneville H."/>
            <person name="Raymond J."/>
            <person name="Uhlig C."/>
            <person name="Valentin K.U."/>
            <person name="Worden A.Z."/>
            <person name="Armbrust E.V."/>
            <person name="Bowler C."/>
            <person name="Green B."/>
            <person name="Moulton V."/>
            <person name="Van Oosterhout C."/>
            <person name="Grigoriev I."/>
        </authorList>
    </citation>
    <scope>NUCLEOTIDE SEQUENCE [LARGE SCALE GENOMIC DNA]</scope>
    <source>
        <strain evidence="3 4">CCMP1102</strain>
    </source>
</reference>
<gene>
    <name evidence="3" type="ORF">FRACYDRAFT_240997</name>
</gene>
<feature type="compositionally biased region" description="Pro residues" evidence="1">
    <location>
        <begin position="117"/>
        <end position="127"/>
    </location>
</feature>
<evidence type="ECO:0000313" key="4">
    <source>
        <dbReference type="Proteomes" id="UP000095751"/>
    </source>
</evidence>
<evidence type="ECO:0000313" key="3">
    <source>
        <dbReference type="EMBL" id="OEU14453.1"/>
    </source>
</evidence>
<feature type="chain" id="PRO_5009192841" evidence="2">
    <location>
        <begin position="28"/>
        <end position="190"/>
    </location>
</feature>
<dbReference type="AlphaFoldDB" id="A0A1E7F9E0"/>
<dbReference type="OrthoDB" id="10653862at2759"/>
<protein>
    <submittedName>
        <fullName evidence="3">Uncharacterized protein</fullName>
    </submittedName>
</protein>
<evidence type="ECO:0000256" key="1">
    <source>
        <dbReference type="SAM" id="MobiDB-lite"/>
    </source>
</evidence>
<organism evidence="3 4">
    <name type="scientific">Fragilariopsis cylindrus CCMP1102</name>
    <dbReference type="NCBI Taxonomy" id="635003"/>
    <lineage>
        <taxon>Eukaryota</taxon>
        <taxon>Sar</taxon>
        <taxon>Stramenopiles</taxon>
        <taxon>Ochrophyta</taxon>
        <taxon>Bacillariophyta</taxon>
        <taxon>Bacillariophyceae</taxon>
        <taxon>Bacillariophycidae</taxon>
        <taxon>Bacillariales</taxon>
        <taxon>Bacillariaceae</taxon>
        <taxon>Fragilariopsis</taxon>
    </lineage>
</organism>
<keyword evidence="2" id="KW-0732">Signal</keyword>
<dbReference type="KEGG" id="fcy:FRACYDRAFT_240997"/>